<feature type="non-terminal residue" evidence="3">
    <location>
        <position position="1"/>
    </location>
</feature>
<gene>
    <name evidence="3" type="ORF">FJZ00_03915</name>
</gene>
<evidence type="ECO:0000313" key="4">
    <source>
        <dbReference type="Proteomes" id="UP000703893"/>
    </source>
</evidence>
<sequence length="136" mass="14307">DTVSEFIHATPKDFLIYSGNDTLTLPIMALGGYGAISVAAHVAGPELRDLVAFASKGHFDQARELHFRLWDLLNALFMAPSPAPTKAALAFYGGAAGGVRLPLVDLDPAGREKLEAILVKTLGEPAGKPVADLARA</sequence>
<dbReference type="Proteomes" id="UP000703893">
    <property type="component" value="Unassembled WGS sequence"/>
</dbReference>
<dbReference type="Gene3D" id="3.20.20.70">
    <property type="entry name" value="Aldolase class I"/>
    <property type="match status" value="1"/>
</dbReference>
<name>A0A937X2W3_9BACT</name>
<comment type="similarity">
    <text evidence="1">Belongs to the DapA family.</text>
</comment>
<dbReference type="SUPFAM" id="SSF51569">
    <property type="entry name" value="Aldolase"/>
    <property type="match status" value="1"/>
</dbReference>
<dbReference type="EMBL" id="VGJX01000169">
    <property type="protein sequence ID" value="MBM3274273.1"/>
    <property type="molecule type" value="Genomic_DNA"/>
</dbReference>
<reference evidence="3 4" key="1">
    <citation type="submission" date="2019-03" db="EMBL/GenBank/DDBJ databases">
        <title>Lake Tanganyika Metagenome-Assembled Genomes (MAGs).</title>
        <authorList>
            <person name="Tran P."/>
        </authorList>
    </citation>
    <scope>NUCLEOTIDE SEQUENCE [LARGE SCALE GENOMIC DNA]</scope>
    <source>
        <strain evidence="3">K_DeepCast_65m_m2_236</strain>
    </source>
</reference>
<accession>A0A937X2W3</accession>
<evidence type="ECO:0000256" key="2">
    <source>
        <dbReference type="ARBA" id="ARBA00023239"/>
    </source>
</evidence>
<dbReference type="InterPro" id="IPR002220">
    <property type="entry name" value="DapA-like"/>
</dbReference>
<dbReference type="PANTHER" id="PTHR12128">
    <property type="entry name" value="DIHYDRODIPICOLINATE SYNTHASE"/>
    <property type="match status" value="1"/>
</dbReference>
<keyword evidence="2" id="KW-0456">Lyase</keyword>
<comment type="caution">
    <text evidence="3">The sequence shown here is derived from an EMBL/GenBank/DDBJ whole genome shotgun (WGS) entry which is preliminary data.</text>
</comment>
<evidence type="ECO:0000256" key="1">
    <source>
        <dbReference type="ARBA" id="ARBA00007592"/>
    </source>
</evidence>
<proteinExistence type="inferred from homology"/>
<dbReference type="InterPro" id="IPR013785">
    <property type="entry name" value="Aldolase_TIM"/>
</dbReference>
<organism evidence="3 4">
    <name type="scientific">Candidatus Tanganyikabacteria bacterium</name>
    <dbReference type="NCBI Taxonomy" id="2961651"/>
    <lineage>
        <taxon>Bacteria</taxon>
        <taxon>Bacillati</taxon>
        <taxon>Candidatus Sericytochromatia</taxon>
        <taxon>Candidatus Tanganyikabacteria</taxon>
    </lineage>
</organism>
<dbReference type="PANTHER" id="PTHR12128:SF66">
    <property type="entry name" value="4-HYDROXY-2-OXOGLUTARATE ALDOLASE, MITOCHONDRIAL"/>
    <property type="match status" value="1"/>
</dbReference>
<protein>
    <submittedName>
        <fullName evidence="3">Dihydrodipicolinate synthase family protein</fullName>
    </submittedName>
</protein>
<dbReference type="Pfam" id="PF00701">
    <property type="entry name" value="DHDPS"/>
    <property type="match status" value="1"/>
</dbReference>
<evidence type="ECO:0000313" key="3">
    <source>
        <dbReference type="EMBL" id="MBM3274273.1"/>
    </source>
</evidence>
<dbReference type="AlphaFoldDB" id="A0A937X2W3"/>
<dbReference type="GO" id="GO:0008840">
    <property type="term" value="F:4-hydroxy-tetrahydrodipicolinate synthase activity"/>
    <property type="evidence" value="ECO:0007669"/>
    <property type="project" value="TreeGrafter"/>
</dbReference>